<dbReference type="InterPro" id="IPR001375">
    <property type="entry name" value="Peptidase_S9_cat"/>
</dbReference>
<feature type="chain" id="PRO_5039086506" evidence="2">
    <location>
        <begin position="33"/>
        <end position="320"/>
    </location>
</feature>
<protein>
    <submittedName>
        <fullName evidence="5">Phospholipase/Carboxylesterase</fullName>
    </submittedName>
</protein>
<dbReference type="OrthoDB" id="9803828at2"/>
<dbReference type="RefSeq" id="WP_015747291.1">
    <property type="nucleotide sequence ID" value="NC_013235.1"/>
</dbReference>
<accession>C8XI24</accession>
<dbReference type="InParanoid" id="C8XI24"/>
<dbReference type="AlphaFoldDB" id="C8XI24"/>
<dbReference type="GO" id="GO:0006508">
    <property type="term" value="P:proteolysis"/>
    <property type="evidence" value="ECO:0007669"/>
    <property type="project" value="InterPro"/>
</dbReference>
<proteinExistence type="predicted"/>
<dbReference type="EMBL" id="CP001737">
    <property type="protein sequence ID" value="ACV78393.1"/>
    <property type="molecule type" value="Genomic_DNA"/>
</dbReference>
<name>C8XI24_NAKMY</name>
<dbReference type="STRING" id="479431.Namu_2008"/>
<dbReference type="Gene3D" id="3.40.50.1820">
    <property type="entry name" value="alpha/beta hydrolase"/>
    <property type="match status" value="1"/>
</dbReference>
<gene>
    <name evidence="5" type="ordered locus">Namu_2008</name>
</gene>
<feature type="domain" description="BD-FAE-like" evidence="4">
    <location>
        <begin position="91"/>
        <end position="221"/>
    </location>
</feature>
<dbReference type="GO" id="GO:0008236">
    <property type="term" value="F:serine-type peptidase activity"/>
    <property type="evidence" value="ECO:0007669"/>
    <property type="project" value="InterPro"/>
</dbReference>
<dbReference type="Pfam" id="PF20434">
    <property type="entry name" value="BD-FAE"/>
    <property type="match status" value="1"/>
</dbReference>
<dbReference type="InterPro" id="IPR049492">
    <property type="entry name" value="BD-FAE-like_dom"/>
</dbReference>
<evidence type="ECO:0000256" key="2">
    <source>
        <dbReference type="SAM" id="SignalP"/>
    </source>
</evidence>
<dbReference type="eggNOG" id="COG1073">
    <property type="taxonomic scope" value="Bacteria"/>
</dbReference>
<reference evidence="6" key="1">
    <citation type="submission" date="2009-09" db="EMBL/GenBank/DDBJ databases">
        <title>The complete genome of Nakamurella multipartita DSM 44233.</title>
        <authorList>
            <consortium name="US DOE Joint Genome Institute (JGI-PGF)"/>
            <person name="Lucas S."/>
            <person name="Copeland A."/>
            <person name="Lapidus A."/>
            <person name="Glavina del Rio T."/>
            <person name="Dalin E."/>
            <person name="Tice H."/>
            <person name="Bruce D."/>
            <person name="Goodwin L."/>
            <person name="Pitluck S."/>
            <person name="Kyrpides N."/>
            <person name="Mavromatis K."/>
            <person name="Ivanova N."/>
            <person name="Ovchinnikova G."/>
            <person name="Sims D."/>
            <person name="Meincke L."/>
            <person name="Brettin T."/>
            <person name="Detter J.C."/>
            <person name="Han C."/>
            <person name="Larimer F."/>
            <person name="Land M."/>
            <person name="Hauser L."/>
            <person name="Markowitz V."/>
            <person name="Cheng J.-F."/>
            <person name="Hugenholtz P."/>
            <person name="Woyke T."/>
            <person name="Wu D."/>
            <person name="Klenk H.-P."/>
            <person name="Eisen J.A."/>
        </authorList>
    </citation>
    <scope>NUCLEOTIDE SEQUENCE [LARGE SCALE GENOMIC DNA]</scope>
    <source>
        <strain evidence="6">ATCC 700099 / DSM 44233 / CIP 104796 / JCM 9543 / NBRC 105858 / Y-104</strain>
    </source>
</reference>
<keyword evidence="2" id="KW-0732">Signal</keyword>
<dbReference type="InterPro" id="IPR029058">
    <property type="entry name" value="AB_hydrolase_fold"/>
</dbReference>
<dbReference type="PANTHER" id="PTHR48081">
    <property type="entry name" value="AB HYDROLASE SUPERFAMILY PROTEIN C4A8.06C"/>
    <property type="match status" value="1"/>
</dbReference>
<evidence type="ECO:0000313" key="5">
    <source>
        <dbReference type="EMBL" id="ACV78393.1"/>
    </source>
</evidence>
<evidence type="ECO:0000256" key="1">
    <source>
        <dbReference type="ARBA" id="ARBA00022801"/>
    </source>
</evidence>
<reference evidence="5 6" key="2">
    <citation type="journal article" date="2010" name="Stand. Genomic Sci.">
        <title>Complete genome sequence of Nakamurella multipartita type strain (Y-104).</title>
        <authorList>
            <person name="Tice H."/>
            <person name="Mayilraj S."/>
            <person name="Sims D."/>
            <person name="Lapidus A."/>
            <person name="Nolan M."/>
            <person name="Lucas S."/>
            <person name="Glavina Del Rio T."/>
            <person name="Copeland A."/>
            <person name="Cheng J.F."/>
            <person name="Meincke L."/>
            <person name="Bruce D."/>
            <person name="Goodwin L."/>
            <person name="Pitluck S."/>
            <person name="Ivanova N."/>
            <person name="Mavromatis K."/>
            <person name="Ovchinnikova G."/>
            <person name="Pati A."/>
            <person name="Chen A."/>
            <person name="Palaniappan K."/>
            <person name="Land M."/>
            <person name="Hauser L."/>
            <person name="Chang Y.J."/>
            <person name="Jeffries C.D."/>
            <person name="Detter J.C."/>
            <person name="Brettin T."/>
            <person name="Rohde M."/>
            <person name="Goker M."/>
            <person name="Bristow J."/>
            <person name="Eisen J.A."/>
            <person name="Markowitz V."/>
            <person name="Hugenholtz P."/>
            <person name="Kyrpides N.C."/>
            <person name="Klenk H.P."/>
            <person name="Chen F."/>
        </authorList>
    </citation>
    <scope>NUCLEOTIDE SEQUENCE [LARGE SCALE GENOMIC DNA]</scope>
    <source>
        <strain evidence="6">ATCC 700099 / DSM 44233 / CIP 104796 / JCM 9543 / NBRC 105858 / Y-104</strain>
    </source>
</reference>
<feature type="domain" description="Peptidase S9 prolyl oligopeptidase catalytic" evidence="3">
    <location>
        <begin position="250"/>
        <end position="315"/>
    </location>
</feature>
<keyword evidence="1" id="KW-0378">Hydrolase</keyword>
<dbReference type="HOGENOM" id="CLU_868273_0_0_11"/>
<dbReference type="Proteomes" id="UP000002218">
    <property type="component" value="Chromosome"/>
</dbReference>
<keyword evidence="6" id="KW-1185">Reference proteome</keyword>
<sequence precursor="true">MSRPAGPHARPRRGAAALGLLALGLATGLATAACAGNPATSPAPATAAAPTTFSALPAGPCGDDQAGRYTSEIFDVAPVRTVTYSGALAADLYTPANDPATCRVGVVWVHGGGFTQFTRDSPAEQAWGAALARRGYTVASIDYRLGTGEPFGLDDATTPERQAVVADAITDAQAAVDWLRGSATDPGSAAGVDTGVDPGRVAIGGTSAGAMTALGAGLSAGHGDAADSRPPCGIVAIAGDLDPDWIAGRPPSVLFVHGDADQLVPYQSAVDGARLVERAGGQAEVVTVPGAGHEITGEPDAELVATVSGWLRGHVAGGCD</sequence>
<feature type="signal peptide" evidence="2">
    <location>
        <begin position="1"/>
        <end position="32"/>
    </location>
</feature>
<dbReference type="InterPro" id="IPR050300">
    <property type="entry name" value="GDXG_lipolytic_enzyme"/>
</dbReference>
<evidence type="ECO:0000259" key="3">
    <source>
        <dbReference type="Pfam" id="PF00326"/>
    </source>
</evidence>
<dbReference type="KEGG" id="nml:Namu_2008"/>
<organism evidence="5 6">
    <name type="scientific">Nakamurella multipartita (strain ATCC 700099 / DSM 44233 / CIP 104796 / JCM 9543 / NBRC 105858 / Y-104)</name>
    <name type="common">Microsphaera multipartita</name>
    <dbReference type="NCBI Taxonomy" id="479431"/>
    <lineage>
        <taxon>Bacteria</taxon>
        <taxon>Bacillati</taxon>
        <taxon>Actinomycetota</taxon>
        <taxon>Actinomycetes</taxon>
        <taxon>Nakamurellales</taxon>
        <taxon>Nakamurellaceae</taxon>
        <taxon>Nakamurella</taxon>
    </lineage>
</organism>
<dbReference type="PROSITE" id="PS51257">
    <property type="entry name" value="PROKAR_LIPOPROTEIN"/>
    <property type="match status" value="1"/>
</dbReference>
<evidence type="ECO:0000259" key="4">
    <source>
        <dbReference type="Pfam" id="PF20434"/>
    </source>
</evidence>
<dbReference type="Pfam" id="PF00326">
    <property type="entry name" value="Peptidase_S9"/>
    <property type="match status" value="1"/>
</dbReference>
<dbReference type="SUPFAM" id="SSF53474">
    <property type="entry name" value="alpha/beta-Hydrolases"/>
    <property type="match status" value="1"/>
</dbReference>
<evidence type="ECO:0000313" key="6">
    <source>
        <dbReference type="Proteomes" id="UP000002218"/>
    </source>
</evidence>